<evidence type="ECO:0000313" key="1">
    <source>
        <dbReference type="EMBL" id="OGZ02940.1"/>
    </source>
</evidence>
<dbReference type="SFLD" id="SFLDG01129">
    <property type="entry name" value="C1.5:_HAD__Beta-PGM__Phosphata"/>
    <property type="match status" value="1"/>
</dbReference>
<reference evidence="1 2" key="1">
    <citation type="journal article" date="2016" name="Nat. Commun.">
        <title>Thousands of microbial genomes shed light on interconnected biogeochemical processes in an aquifer system.</title>
        <authorList>
            <person name="Anantharaman K."/>
            <person name="Brown C.T."/>
            <person name="Hug L.A."/>
            <person name="Sharon I."/>
            <person name="Castelle C.J."/>
            <person name="Probst A.J."/>
            <person name="Thomas B.C."/>
            <person name="Singh A."/>
            <person name="Wilkins M.J."/>
            <person name="Karaoz U."/>
            <person name="Brodie E.L."/>
            <person name="Williams K.H."/>
            <person name="Hubbard S.S."/>
            <person name="Banfield J.F."/>
        </authorList>
    </citation>
    <scope>NUCLEOTIDE SEQUENCE [LARGE SCALE GENOMIC DNA]</scope>
</reference>
<comment type="caution">
    <text evidence="1">The sequence shown here is derived from an EMBL/GenBank/DDBJ whole genome shotgun (WGS) entry which is preliminary data.</text>
</comment>
<organism evidence="1 2">
    <name type="scientific">Candidatus Liptonbacteria bacterium RIFCSPLOWO2_12_FULL_60_15</name>
    <dbReference type="NCBI Taxonomy" id="1798653"/>
    <lineage>
        <taxon>Bacteria</taxon>
        <taxon>Candidatus Liptoniibacteriota</taxon>
    </lineage>
</organism>
<dbReference type="InterPro" id="IPR050155">
    <property type="entry name" value="HAD-like_hydrolase_sf"/>
</dbReference>
<proteinExistence type="predicted"/>
<sequence>MPCLPAGRRPRAVLFDLDGTLLNCERAHARLRKTLCEMMGLDAEKMRSGGRVISELFREQGLGEKEYRLYVRLWRLGEAQVRPRLFWDANLTFEMLAARGVMTAIGTNRPANAYLVKLLRAADLNVRRLSFVLAQDKRPLLARFKLFMAEGIMLPCPVVPSRHPKPDPRFIEPVRRKLERLPGYPSSVLFVGDTLVDLEFAKKNGFTFAGTLHGVLKDRAVWEAHGADLILPRLRDLLKHIE</sequence>
<dbReference type="PANTHER" id="PTHR43434:SF1">
    <property type="entry name" value="PHOSPHOGLYCOLATE PHOSPHATASE"/>
    <property type="match status" value="1"/>
</dbReference>
<dbReference type="PANTHER" id="PTHR43434">
    <property type="entry name" value="PHOSPHOGLYCOLATE PHOSPHATASE"/>
    <property type="match status" value="1"/>
</dbReference>
<dbReference type="Proteomes" id="UP000179281">
    <property type="component" value="Unassembled WGS sequence"/>
</dbReference>
<dbReference type="InterPro" id="IPR023198">
    <property type="entry name" value="PGP-like_dom2"/>
</dbReference>
<dbReference type="PROSITE" id="PS01228">
    <property type="entry name" value="COF_1"/>
    <property type="match status" value="1"/>
</dbReference>
<dbReference type="STRING" id="1798653.A3G64_00475"/>
<dbReference type="AlphaFoldDB" id="A0A1G2CQA9"/>
<dbReference type="GO" id="GO:0005829">
    <property type="term" value="C:cytosol"/>
    <property type="evidence" value="ECO:0007669"/>
    <property type="project" value="TreeGrafter"/>
</dbReference>
<dbReference type="Gene3D" id="1.10.150.240">
    <property type="entry name" value="Putative phosphatase, domain 2"/>
    <property type="match status" value="1"/>
</dbReference>
<dbReference type="EMBL" id="MHLD01000002">
    <property type="protein sequence ID" value="OGZ02940.1"/>
    <property type="molecule type" value="Genomic_DNA"/>
</dbReference>
<dbReference type="SUPFAM" id="SSF56784">
    <property type="entry name" value="HAD-like"/>
    <property type="match status" value="1"/>
</dbReference>
<accession>A0A1G2CQA9</accession>
<gene>
    <name evidence="1" type="ORF">A3G64_00475</name>
</gene>
<dbReference type="Gene3D" id="3.40.50.1000">
    <property type="entry name" value="HAD superfamily/HAD-like"/>
    <property type="match status" value="2"/>
</dbReference>
<dbReference type="InterPro" id="IPR036412">
    <property type="entry name" value="HAD-like_sf"/>
</dbReference>
<name>A0A1G2CQA9_9BACT</name>
<protein>
    <recommendedName>
        <fullName evidence="3">HAD family hydrolase</fullName>
    </recommendedName>
</protein>
<evidence type="ECO:0000313" key="2">
    <source>
        <dbReference type="Proteomes" id="UP000179281"/>
    </source>
</evidence>
<dbReference type="SFLD" id="SFLDS00003">
    <property type="entry name" value="Haloacid_Dehalogenase"/>
    <property type="match status" value="1"/>
</dbReference>
<dbReference type="GO" id="GO:0006281">
    <property type="term" value="P:DNA repair"/>
    <property type="evidence" value="ECO:0007669"/>
    <property type="project" value="TreeGrafter"/>
</dbReference>
<dbReference type="GO" id="GO:0008967">
    <property type="term" value="F:phosphoglycolate phosphatase activity"/>
    <property type="evidence" value="ECO:0007669"/>
    <property type="project" value="TreeGrafter"/>
</dbReference>
<dbReference type="Pfam" id="PF00702">
    <property type="entry name" value="Hydrolase"/>
    <property type="match status" value="1"/>
</dbReference>
<evidence type="ECO:0008006" key="3">
    <source>
        <dbReference type="Google" id="ProtNLM"/>
    </source>
</evidence>
<dbReference type="InterPro" id="IPR023214">
    <property type="entry name" value="HAD_sf"/>
</dbReference>